<protein>
    <submittedName>
        <fullName evidence="1">Uncharacterized protein</fullName>
    </submittedName>
</protein>
<reference evidence="1" key="1">
    <citation type="journal article" date="2014" name="Int. J. Syst. Evol. Microbiol.">
        <title>Complete genome sequence of Corynebacterium casei LMG S-19264T (=DSM 44701T), isolated from a smear-ripened cheese.</title>
        <authorList>
            <consortium name="US DOE Joint Genome Institute (JGI-PGF)"/>
            <person name="Walter F."/>
            <person name="Albersmeier A."/>
            <person name="Kalinowski J."/>
            <person name="Ruckert C."/>
        </authorList>
    </citation>
    <scope>NUCLEOTIDE SEQUENCE</scope>
    <source>
        <strain evidence="1">KCTC 12719</strain>
    </source>
</reference>
<organism evidence="1 2">
    <name type="scientific">Salinimicrobium marinum</name>
    <dbReference type="NCBI Taxonomy" id="680283"/>
    <lineage>
        <taxon>Bacteria</taxon>
        <taxon>Pseudomonadati</taxon>
        <taxon>Bacteroidota</taxon>
        <taxon>Flavobacteriia</taxon>
        <taxon>Flavobacteriales</taxon>
        <taxon>Flavobacteriaceae</taxon>
        <taxon>Salinimicrobium</taxon>
    </lineage>
</organism>
<proteinExistence type="predicted"/>
<dbReference type="EMBL" id="BMXB01000012">
    <property type="protein sequence ID" value="GHA43784.1"/>
    <property type="molecule type" value="Genomic_DNA"/>
</dbReference>
<evidence type="ECO:0000313" key="1">
    <source>
        <dbReference type="EMBL" id="GHA43784.1"/>
    </source>
</evidence>
<dbReference type="Proteomes" id="UP000610456">
    <property type="component" value="Unassembled WGS sequence"/>
</dbReference>
<dbReference type="AlphaFoldDB" id="A0A918SHS9"/>
<evidence type="ECO:0000313" key="2">
    <source>
        <dbReference type="Proteomes" id="UP000610456"/>
    </source>
</evidence>
<gene>
    <name evidence="1" type="ORF">GCM10007103_26200</name>
</gene>
<sequence>MTTAVVASTNPAPVAGNKSVPYEIEKMLAKSNLIVEDDLTLMVIFTISEDKEIMVKKIKSDNEEINEFIMQKLQNRKVFGKTWVEGKLYELPIKVQATR</sequence>
<keyword evidence="2" id="KW-1185">Reference proteome</keyword>
<comment type="caution">
    <text evidence="1">The sequence shown here is derived from an EMBL/GenBank/DDBJ whole genome shotgun (WGS) entry which is preliminary data.</text>
</comment>
<name>A0A918SHS9_9FLAO</name>
<reference evidence="1" key="2">
    <citation type="submission" date="2020-09" db="EMBL/GenBank/DDBJ databases">
        <authorList>
            <person name="Sun Q."/>
            <person name="Kim S."/>
        </authorList>
    </citation>
    <scope>NUCLEOTIDE SEQUENCE</scope>
    <source>
        <strain evidence="1">KCTC 12719</strain>
    </source>
</reference>
<accession>A0A918SHS9</accession>